<gene>
    <name evidence="2" type="ORF">KP78_33910</name>
</gene>
<dbReference type="Pfam" id="PF14181">
    <property type="entry name" value="YqfQ"/>
    <property type="match status" value="1"/>
</dbReference>
<dbReference type="OrthoDB" id="2860117at2"/>
<organism evidence="2 3">
    <name type="scientific">Jeotgalibacillus soli</name>
    <dbReference type="NCBI Taxonomy" id="889306"/>
    <lineage>
        <taxon>Bacteria</taxon>
        <taxon>Bacillati</taxon>
        <taxon>Bacillota</taxon>
        <taxon>Bacilli</taxon>
        <taxon>Bacillales</taxon>
        <taxon>Caryophanaceae</taxon>
        <taxon>Jeotgalibacillus</taxon>
    </lineage>
</organism>
<dbReference type="PATRIC" id="fig|889306.3.peg.3408"/>
<sequence length="196" mass="21630">MNRRNSIPQYGFNMPTYNNSPAFMGMRQGPSPLSFPRGLGQAGRNQPSFLPRNVQSASRGIPPLLQGQNSGVRNAGGIPSLLQGQTGGIRNVGGLTRGITSAFSPQNIQKWVGNTQQMIQTAQQALPMVQQYGPLIRNFPAMWKLYRSMKSDDESSDKKEEVKLSESPSKIDHKKEAAPNTQRKLQEKSSTPKLYV</sequence>
<evidence type="ECO:0008006" key="4">
    <source>
        <dbReference type="Google" id="ProtNLM"/>
    </source>
</evidence>
<protein>
    <recommendedName>
        <fullName evidence="4">YqfQ-like protein</fullName>
    </recommendedName>
</protein>
<keyword evidence="3" id="KW-1185">Reference proteome</keyword>
<name>A0A0C2V609_9BACL</name>
<evidence type="ECO:0000313" key="2">
    <source>
        <dbReference type="EMBL" id="KIL44427.1"/>
    </source>
</evidence>
<feature type="region of interest" description="Disordered" evidence="1">
    <location>
        <begin position="150"/>
        <end position="196"/>
    </location>
</feature>
<feature type="compositionally biased region" description="Polar residues" evidence="1">
    <location>
        <begin position="179"/>
        <end position="196"/>
    </location>
</feature>
<dbReference type="AlphaFoldDB" id="A0A0C2V609"/>
<proteinExistence type="predicted"/>
<dbReference type="EMBL" id="JXRP01000019">
    <property type="protein sequence ID" value="KIL44427.1"/>
    <property type="molecule type" value="Genomic_DNA"/>
</dbReference>
<comment type="caution">
    <text evidence="2">The sequence shown here is derived from an EMBL/GenBank/DDBJ whole genome shotgun (WGS) entry which is preliminary data.</text>
</comment>
<reference evidence="2 3" key="1">
    <citation type="submission" date="2015-01" db="EMBL/GenBank/DDBJ databases">
        <title>Genome sequencing of Jeotgalibacillus soli.</title>
        <authorList>
            <person name="Goh K.M."/>
            <person name="Chan K.-G."/>
            <person name="Yaakop A.S."/>
            <person name="Ee R."/>
            <person name="Gan H.M."/>
            <person name="Chan C.S."/>
        </authorList>
    </citation>
    <scope>NUCLEOTIDE SEQUENCE [LARGE SCALE GENOMIC DNA]</scope>
    <source>
        <strain evidence="2 3">P9</strain>
    </source>
</reference>
<accession>A0A0C2V609</accession>
<dbReference type="RefSeq" id="WP_052474875.1">
    <property type="nucleotide sequence ID" value="NZ_JXRP01000019.1"/>
</dbReference>
<dbReference type="STRING" id="889306.KP78_33910"/>
<dbReference type="InterPro" id="IPR025571">
    <property type="entry name" value="YqfQ"/>
</dbReference>
<dbReference type="Proteomes" id="UP000031938">
    <property type="component" value="Unassembled WGS sequence"/>
</dbReference>
<feature type="compositionally biased region" description="Basic and acidic residues" evidence="1">
    <location>
        <begin position="150"/>
        <end position="177"/>
    </location>
</feature>
<evidence type="ECO:0000256" key="1">
    <source>
        <dbReference type="SAM" id="MobiDB-lite"/>
    </source>
</evidence>
<evidence type="ECO:0000313" key="3">
    <source>
        <dbReference type="Proteomes" id="UP000031938"/>
    </source>
</evidence>